<dbReference type="AlphaFoldDB" id="A0A653D525"/>
<evidence type="ECO:0000313" key="2">
    <source>
        <dbReference type="Proteomes" id="UP000410492"/>
    </source>
</evidence>
<keyword evidence="2" id="KW-1185">Reference proteome</keyword>
<sequence length="24" mass="3131">DYNCNPRAQLRYFFEKRKIWLLKQ</sequence>
<dbReference type="Proteomes" id="UP000410492">
    <property type="component" value="Unassembled WGS sequence"/>
</dbReference>
<feature type="non-terminal residue" evidence="1">
    <location>
        <position position="1"/>
    </location>
</feature>
<organism evidence="1 2">
    <name type="scientific">Callosobruchus maculatus</name>
    <name type="common">Southern cowpea weevil</name>
    <name type="synonym">Pulse bruchid</name>
    <dbReference type="NCBI Taxonomy" id="64391"/>
    <lineage>
        <taxon>Eukaryota</taxon>
        <taxon>Metazoa</taxon>
        <taxon>Ecdysozoa</taxon>
        <taxon>Arthropoda</taxon>
        <taxon>Hexapoda</taxon>
        <taxon>Insecta</taxon>
        <taxon>Pterygota</taxon>
        <taxon>Neoptera</taxon>
        <taxon>Endopterygota</taxon>
        <taxon>Coleoptera</taxon>
        <taxon>Polyphaga</taxon>
        <taxon>Cucujiformia</taxon>
        <taxon>Chrysomeloidea</taxon>
        <taxon>Chrysomelidae</taxon>
        <taxon>Bruchinae</taxon>
        <taxon>Bruchini</taxon>
        <taxon>Callosobruchus</taxon>
    </lineage>
</organism>
<reference evidence="1 2" key="1">
    <citation type="submission" date="2019-01" db="EMBL/GenBank/DDBJ databases">
        <authorList>
            <person name="Sayadi A."/>
        </authorList>
    </citation>
    <scope>NUCLEOTIDE SEQUENCE [LARGE SCALE GENOMIC DNA]</scope>
</reference>
<name>A0A653D525_CALMS</name>
<dbReference type="EMBL" id="CAACVG010010112">
    <property type="protein sequence ID" value="VEN55056.1"/>
    <property type="molecule type" value="Genomic_DNA"/>
</dbReference>
<protein>
    <submittedName>
        <fullName evidence="1">Uncharacterized protein</fullName>
    </submittedName>
</protein>
<proteinExistence type="predicted"/>
<gene>
    <name evidence="1" type="ORF">CALMAC_LOCUS14339</name>
</gene>
<evidence type="ECO:0000313" key="1">
    <source>
        <dbReference type="EMBL" id="VEN55056.1"/>
    </source>
</evidence>
<accession>A0A653D525</accession>